<dbReference type="HOGENOM" id="CLU_487282_0_0_9"/>
<keyword evidence="9" id="KW-1185">Reference proteome</keyword>
<protein>
    <submittedName>
        <fullName evidence="8">Extracellular solute-binding protein family 1</fullName>
    </submittedName>
</protein>
<dbReference type="KEGG" id="mas:Mahau_1326"/>
<dbReference type="PANTHER" id="PTHR43649:SF33">
    <property type="entry name" value="POLYGALACTURONAN_RHAMNOGALACTURONAN-BINDING PROTEIN YTCQ"/>
    <property type="match status" value="1"/>
</dbReference>
<sequence>MVKKMRWLSAALVVLLLVSTLAACSGASDTEKAEEPNESSEATNNKTEGEREQQKTGPSWSWDTSPVTLDWYIDYDWAAYTWDAKNRMMNKLVTEKTGVTVNVITPAAGGSEKLNAMIAGGTLPDIVTLWWASPQFKLMVQGGLVYSINELSEKYAPELMTILPKSMIETHKFPDGNLYGIVSFFWAPEEMDPEKNYWETNAGILARQDIMDQLGITRNDFSTQEGAINALKKVKDSDIKYQGVKVEPMTFGAEGMDAVDLTLPAFFGVPMEDEQGNYIDQRLHPKYLEVVKFANRLYREGLVSKEVFTSQRQQIEEKIKSGSVFSFLGNVGDYQGPMYDLYKLDKKAKFVTVEPIRSNDGSDPVRIESGIGWNTTCVTKQSKHPDRAIRFLEFLYSEEGDLIQSYGIEGETYKVNADGTIELMPELLQLQLENPEEFDNKYGFGGFGWLVDYVRVQKRTKPVTETDKLKQDWYKDMSKIVYHTTLFEKLGPDPGTDASNKLTQIDEYWRKQVAQMMVAESEAECERIYNETIQQMNKMGMQDIIKIRNENFQKNKQAAGVKYAWPTYNE</sequence>
<evidence type="ECO:0000256" key="3">
    <source>
        <dbReference type="ARBA" id="ARBA00023136"/>
    </source>
</evidence>
<dbReference type="SUPFAM" id="SSF53850">
    <property type="entry name" value="Periplasmic binding protein-like II"/>
    <property type="match status" value="1"/>
</dbReference>
<gene>
    <name evidence="8" type="ordered locus">Mahau_1326</name>
</gene>
<reference evidence="8 9" key="2">
    <citation type="journal article" date="2011" name="Stand. Genomic Sci.">
        <title>Complete genome sequence of Mahella australiensis type strain (50-1 BON).</title>
        <authorList>
            <person name="Sikorski J."/>
            <person name="Teshima H."/>
            <person name="Nolan M."/>
            <person name="Lucas S."/>
            <person name="Hammon N."/>
            <person name="Deshpande S."/>
            <person name="Cheng J.F."/>
            <person name="Pitluck S."/>
            <person name="Liolios K."/>
            <person name="Pagani I."/>
            <person name="Ivanova N."/>
            <person name="Huntemann M."/>
            <person name="Mavromatis K."/>
            <person name="Ovchinikova G."/>
            <person name="Pati A."/>
            <person name="Tapia R."/>
            <person name="Han C."/>
            <person name="Goodwin L."/>
            <person name="Chen A."/>
            <person name="Palaniappan K."/>
            <person name="Land M."/>
            <person name="Hauser L."/>
            <person name="Ngatchou-Djao O.D."/>
            <person name="Rohde M."/>
            <person name="Pukall R."/>
            <person name="Spring S."/>
            <person name="Abt B."/>
            <person name="Goker M."/>
            <person name="Detter J.C."/>
            <person name="Woyke T."/>
            <person name="Bristow J."/>
            <person name="Markowitz V."/>
            <person name="Hugenholtz P."/>
            <person name="Eisen J.A."/>
            <person name="Kyrpides N.C."/>
            <person name="Klenk H.P."/>
            <person name="Lapidus A."/>
        </authorList>
    </citation>
    <scope>NUCLEOTIDE SEQUENCE [LARGE SCALE GENOMIC DNA]</scope>
    <source>
        <strain evidence="9">DSM 15567 / CIP 107919 / 50-1 BON</strain>
    </source>
</reference>
<evidence type="ECO:0000256" key="4">
    <source>
        <dbReference type="ARBA" id="ARBA00023139"/>
    </source>
</evidence>
<organism evidence="8 9">
    <name type="scientific">Mahella australiensis (strain DSM 15567 / CIP 107919 / 50-1 BON)</name>
    <dbReference type="NCBI Taxonomy" id="697281"/>
    <lineage>
        <taxon>Bacteria</taxon>
        <taxon>Bacillati</taxon>
        <taxon>Bacillota</taxon>
        <taxon>Clostridia</taxon>
        <taxon>Thermoanaerobacterales</taxon>
        <taxon>Thermoanaerobacterales Family IV. Incertae Sedis</taxon>
        <taxon>Mahella</taxon>
    </lineage>
</organism>
<dbReference type="Proteomes" id="UP000008457">
    <property type="component" value="Chromosome"/>
</dbReference>
<evidence type="ECO:0000256" key="1">
    <source>
        <dbReference type="ARBA" id="ARBA00022475"/>
    </source>
</evidence>
<reference evidence="9" key="1">
    <citation type="submission" date="2010-11" db="EMBL/GenBank/DDBJ databases">
        <title>The complete genome of Mahella australiensis DSM 15567.</title>
        <authorList>
            <consortium name="US DOE Joint Genome Institute (JGI-PGF)"/>
            <person name="Lucas S."/>
            <person name="Copeland A."/>
            <person name="Lapidus A."/>
            <person name="Bruce D."/>
            <person name="Goodwin L."/>
            <person name="Pitluck S."/>
            <person name="Kyrpides N."/>
            <person name="Mavromatis K."/>
            <person name="Pagani I."/>
            <person name="Ivanova N."/>
            <person name="Teshima H."/>
            <person name="Brettin T."/>
            <person name="Detter J.C."/>
            <person name="Han C."/>
            <person name="Tapia R."/>
            <person name="Land M."/>
            <person name="Hauser L."/>
            <person name="Markowitz V."/>
            <person name="Cheng J.-F."/>
            <person name="Hugenholtz P."/>
            <person name="Woyke T."/>
            <person name="Wu D."/>
            <person name="Spring S."/>
            <person name="Pukall R."/>
            <person name="Steenblock K."/>
            <person name="Schneider S."/>
            <person name="Klenk H.-P."/>
            <person name="Eisen J.A."/>
        </authorList>
    </citation>
    <scope>NUCLEOTIDE SEQUENCE [LARGE SCALE GENOMIC DNA]</scope>
    <source>
        <strain evidence="9">DSM 15567 / CIP 107919 / 50-1 BON</strain>
    </source>
</reference>
<feature type="chain" id="PRO_5039462615" evidence="7">
    <location>
        <begin position="24"/>
        <end position="570"/>
    </location>
</feature>
<dbReference type="Pfam" id="PF01547">
    <property type="entry name" value="SBP_bac_1"/>
    <property type="match status" value="1"/>
</dbReference>
<keyword evidence="1" id="KW-1003">Cell membrane</keyword>
<dbReference type="AlphaFoldDB" id="F3ZWS7"/>
<dbReference type="eggNOG" id="COG1653">
    <property type="taxonomic scope" value="Bacteria"/>
</dbReference>
<dbReference type="InterPro" id="IPR050490">
    <property type="entry name" value="Bact_solute-bd_prot1"/>
</dbReference>
<dbReference type="EMBL" id="CP002360">
    <property type="protein sequence ID" value="AEE96520.1"/>
    <property type="molecule type" value="Genomic_DNA"/>
</dbReference>
<dbReference type="PROSITE" id="PS51257">
    <property type="entry name" value="PROKAR_LIPOPROTEIN"/>
    <property type="match status" value="1"/>
</dbReference>
<evidence type="ECO:0000256" key="2">
    <source>
        <dbReference type="ARBA" id="ARBA00022729"/>
    </source>
</evidence>
<feature type="signal peptide" evidence="7">
    <location>
        <begin position="1"/>
        <end position="23"/>
    </location>
</feature>
<evidence type="ECO:0000256" key="7">
    <source>
        <dbReference type="SAM" id="SignalP"/>
    </source>
</evidence>
<name>F3ZWS7_MAHA5</name>
<evidence type="ECO:0000313" key="9">
    <source>
        <dbReference type="Proteomes" id="UP000008457"/>
    </source>
</evidence>
<feature type="region of interest" description="Disordered" evidence="6">
    <location>
        <begin position="28"/>
        <end position="61"/>
    </location>
</feature>
<keyword evidence="4" id="KW-0564">Palmitate</keyword>
<dbReference type="PANTHER" id="PTHR43649">
    <property type="entry name" value="ARABINOSE-BINDING PROTEIN-RELATED"/>
    <property type="match status" value="1"/>
</dbReference>
<evidence type="ECO:0000256" key="5">
    <source>
        <dbReference type="ARBA" id="ARBA00023288"/>
    </source>
</evidence>
<keyword evidence="3" id="KW-0472">Membrane</keyword>
<dbReference type="InterPro" id="IPR006059">
    <property type="entry name" value="SBP"/>
</dbReference>
<dbReference type="Gene3D" id="3.40.190.10">
    <property type="entry name" value="Periplasmic binding protein-like II"/>
    <property type="match status" value="2"/>
</dbReference>
<evidence type="ECO:0000313" key="8">
    <source>
        <dbReference type="EMBL" id="AEE96520.1"/>
    </source>
</evidence>
<dbReference type="RefSeq" id="WP_013780950.1">
    <property type="nucleotide sequence ID" value="NC_015520.1"/>
</dbReference>
<dbReference type="STRING" id="697281.Mahau_1326"/>
<evidence type="ECO:0000256" key="6">
    <source>
        <dbReference type="SAM" id="MobiDB-lite"/>
    </source>
</evidence>
<accession>F3ZWS7</accession>
<keyword evidence="2 7" id="KW-0732">Signal</keyword>
<keyword evidence="5" id="KW-0449">Lipoprotein</keyword>
<proteinExistence type="predicted"/>